<keyword evidence="1" id="KW-0812">Transmembrane</keyword>
<feature type="transmembrane region" description="Helical" evidence="1">
    <location>
        <begin position="12"/>
        <end position="35"/>
    </location>
</feature>
<organism evidence="2 3">
    <name type="scientific">Pinctada imbricata</name>
    <name type="common">Atlantic pearl-oyster</name>
    <name type="synonym">Pinctada martensii</name>
    <dbReference type="NCBI Taxonomy" id="66713"/>
    <lineage>
        <taxon>Eukaryota</taxon>
        <taxon>Metazoa</taxon>
        <taxon>Spiralia</taxon>
        <taxon>Lophotrochozoa</taxon>
        <taxon>Mollusca</taxon>
        <taxon>Bivalvia</taxon>
        <taxon>Autobranchia</taxon>
        <taxon>Pteriomorphia</taxon>
        <taxon>Pterioida</taxon>
        <taxon>Pterioidea</taxon>
        <taxon>Pteriidae</taxon>
        <taxon>Pinctada</taxon>
    </lineage>
</organism>
<accession>A0AA88XZI3</accession>
<protein>
    <submittedName>
        <fullName evidence="2">Uncharacterized protein</fullName>
    </submittedName>
</protein>
<dbReference type="EMBL" id="VSWD01000010">
    <property type="protein sequence ID" value="KAK3091080.1"/>
    <property type="molecule type" value="Genomic_DNA"/>
</dbReference>
<evidence type="ECO:0000313" key="2">
    <source>
        <dbReference type="EMBL" id="KAK3091080.1"/>
    </source>
</evidence>
<keyword evidence="1" id="KW-1133">Transmembrane helix</keyword>
<feature type="transmembrane region" description="Helical" evidence="1">
    <location>
        <begin position="41"/>
        <end position="64"/>
    </location>
</feature>
<evidence type="ECO:0000256" key="1">
    <source>
        <dbReference type="SAM" id="Phobius"/>
    </source>
</evidence>
<dbReference type="AlphaFoldDB" id="A0AA88XZI3"/>
<dbReference type="Proteomes" id="UP001186944">
    <property type="component" value="Unassembled WGS sequence"/>
</dbReference>
<keyword evidence="1" id="KW-0472">Membrane</keyword>
<evidence type="ECO:0000313" key="3">
    <source>
        <dbReference type="Proteomes" id="UP001186944"/>
    </source>
</evidence>
<keyword evidence="3" id="KW-1185">Reference proteome</keyword>
<proteinExistence type="predicted"/>
<comment type="caution">
    <text evidence="2">The sequence shown here is derived from an EMBL/GenBank/DDBJ whole genome shotgun (WGS) entry which is preliminary data.</text>
</comment>
<sequence>MYDPASSHKSNLVWGIALILILLSLGTILLIVGLTQDIQDLLILGSIFLAFFVLFVVCICSFIFRPIYNARKVQSAERDAAVENVGFSGSDDELEKITNSFVKIRVGADDVKSVTTETDADNVIVDVKSRASSATSAAKLSGSRPNSKSVTFY</sequence>
<gene>
    <name evidence="2" type="ORF">FSP39_016985</name>
</gene>
<name>A0AA88XZI3_PINIB</name>
<reference evidence="2" key="1">
    <citation type="submission" date="2019-08" db="EMBL/GenBank/DDBJ databases">
        <title>The improved chromosome-level genome for the pearl oyster Pinctada fucata martensii using PacBio sequencing and Hi-C.</title>
        <authorList>
            <person name="Zheng Z."/>
        </authorList>
    </citation>
    <scope>NUCLEOTIDE SEQUENCE</scope>
    <source>
        <strain evidence="2">ZZ-2019</strain>
        <tissue evidence="2">Adductor muscle</tissue>
    </source>
</reference>